<dbReference type="Proteomes" id="UP000189677">
    <property type="component" value="Chromosome"/>
</dbReference>
<accession>A0A1U9QM45</accession>
<dbReference type="EMBL" id="CP018047">
    <property type="protein sequence ID" value="AQU65346.1"/>
    <property type="molecule type" value="Genomic_DNA"/>
</dbReference>
<dbReference type="AlphaFoldDB" id="A0A1U9QM45"/>
<name>A0A1U9QM45_STRNV</name>
<dbReference type="RefSeq" id="WP_078073847.1">
    <property type="nucleotide sequence ID" value="NZ_CP018047.1"/>
</dbReference>
<organism evidence="1 2">
    <name type="scientific">Streptomyces niveus</name>
    <name type="common">Streptomyces spheroides</name>
    <dbReference type="NCBI Taxonomy" id="193462"/>
    <lineage>
        <taxon>Bacteria</taxon>
        <taxon>Bacillati</taxon>
        <taxon>Actinomycetota</taxon>
        <taxon>Actinomycetes</taxon>
        <taxon>Kitasatosporales</taxon>
        <taxon>Streptomycetaceae</taxon>
        <taxon>Streptomyces</taxon>
    </lineage>
</organism>
<evidence type="ECO:0000313" key="2">
    <source>
        <dbReference type="Proteomes" id="UP000189677"/>
    </source>
</evidence>
<evidence type="ECO:0000313" key="1">
    <source>
        <dbReference type="EMBL" id="AQU65346.1"/>
    </source>
</evidence>
<dbReference type="OrthoDB" id="4263398at2"/>
<dbReference type="KEGG" id="snw:BBN63_02845"/>
<sequence length="85" mass="9245">MKLPRVNCAVCHRAIAAGPVAGRLRRGRVWRHDAPGARRDPDGSLVSCPGSLALVDLPMPGEQPLFDLPKPRPEEAEEDPVLFVI</sequence>
<gene>
    <name evidence="1" type="ORF">BBN63_02845</name>
</gene>
<protein>
    <submittedName>
        <fullName evidence="1">Uncharacterized protein</fullName>
    </submittedName>
</protein>
<proteinExistence type="predicted"/>
<keyword evidence="2" id="KW-1185">Reference proteome</keyword>
<reference evidence="1 2" key="1">
    <citation type="submission" date="2016-11" db="EMBL/GenBank/DDBJ databases">
        <title>Complete genome sequence of Streptomyces niveus SCSIO 3406.</title>
        <authorList>
            <person name="Zhu Q."/>
            <person name="Cheng W."/>
            <person name="Song Y."/>
            <person name="Li Q."/>
            <person name="Ju J."/>
        </authorList>
    </citation>
    <scope>NUCLEOTIDE SEQUENCE [LARGE SCALE GENOMIC DNA]</scope>
    <source>
        <strain evidence="1 2">SCSIO 3406</strain>
    </source>
</reference>